<dbReference type="AlphaFoldDB" id="A0AAW2T7U7"/>
<comment type="caution">
    <text evidence="2">The sequence shown here is derived from an EMBL/GenBank/DDBJ whole genome shotgun (WGS) entry which is preliminary data.</text>
</comment>
<reference evidence="2" key="2">
    <citation type="journal article" date="2024" name="Plant">
        <title>Genomic evolution and insights into agronomic trait innovations of Sesamum species.</title>
        <authorList>
            <person name="Miao H."/>
            <person name="Wang L."/>
            <person name="Qu L."/>
            <person name="Liu H."/>
            <person name="Sun Y."/>
            <person name="Le M."/>
            <person name="Wang Q."/>
            <person name="Wei S."/>
            <person name="Zheng Y."/>
            <person name="Lin W."/>
            <person name="Duan Y."/>
            <person name="Cao H."/>
            <person name="Xiong S."/>
            <person name="Wang X."/>
            <person name="Wei L."/>
            <person name="Li C."/>
            <person name="Ma Q."/>
            <person name="Ju M."/>
            <person name="Zhao R."/>
            <person name="Li G."/>
            <person name="Mu C."/>
            <person name="Tian Q."/>
            <person name="Mei H."/>
            <person name="Zhang T."/>
            <person name="Gao T."/>
            <person name="Zhang H."/>
        </authorList>
    </citation>
    <scope>NUCLEOTIDE SEQUENCE</scope>
    <source>
        <strain evidence="2">G02</strain>
    </source>
</reference>
<gene>
    <name evidence="2" type="ORF">Sradi_2366600</name>
</gene>
<proteinExistence type="predicted"/>
<reference evidence="2" key="1">
    <citation type="submission" date="2020-06" db="EMBL/GenBank/DDBJ databases">
        <authorList>
            <person name="Li T."/>
            <person name="Hu X."/>
            <person name="Zhang T."/>
            <person name="Song X."/>
            <person name="Zhang H."/>
            <person name="Dai N."/>
            <person name="Sheng W."/>
            <person name="Hou X."/>
            <person name="Wei L."/>
        </authorList>
    </citation>
    <scope>NUCLEOTIDE SEQUENCE</scope>
    <source>
        <strain evidence="2">G02</strain>
        <tissue evidence="2">Leaf</tissue>
    </source>
</reference>
<feature type="region of interest" description="Disordered" evidence="1">
    <location>
        <begin position="83"/>
        <end position="109"/>
    </location>
</feature>
<evidence type="ECO:0000256" key="1">
    <source>
        <dbReference type="SAM" id="MobiDB-lite"/>
    </source>
</evidence>
<dbReference type="EMBL" id="JACGWJ010000009">
    <property type="protein sequence ID" value="KAL0400233.1"/>
    <property type="molecule type" value="Genomic_DNA"/>
</dbReference>
<protein>
    <submittedName>
        <fullName evidence="2">Uncharacterized protein</fullName>
    </submittedName>
</protein>
<evidence type="ECO:0000313" key="2">
    <source>
        <dbReference type="EMBL" id="KAL0400233.1"/>
    </source>
</evidence>
<accession>A0AAW2T7U7</accession>
<sequence length="109" mass="11771">MFEDLCVLFGEPVPNEQVLIVPAALLPPLELEQVVPPVEVQVEVVPVDLNTENPIQMPGNVVNIISDSSDSSGDFWRVTEEHYASDSDPDSVLPLPGVASVPCKHNDSP</sequence>
<name>A0AAW2T7U7_SESRA</name>
<organism evidence="2">
    <name type="scientific">Sesamum radiatum</name>
    <name type="common">Black benniseed</name>
    <dbReference type="NCBI Taxonomy" id="300843"/>
    <lineage>
        <taxon>Eukaryota</taxon>
        <taxon>Viridiplantae</taxon>
        <taxon>Streptophyta</taxon>
        <taxon>Embryophyta</taxon>
        <taxon>Tracheophyta</taxon>
        <taxon>Spermatophyta</taxon>
        <taxon>Magnoliopsida</taxon>
        <taxon>eudicotyledons</taxon>
        <taxon>Gunneridae</taxon>
        <taxon>Pentapetalae</taxon>
        <taxon>asterids</taxon>
        <taxon>lamiids</taxon>
        <taxon>Lamiales</taxon>
        <taxon>Pedaliaceae</taxon>
        <taxon>Sesamum</taxon>
    </lineage>
</organism>